<dbReference type="EMBL" id="CP003156">
    <property type="protein sequence ID" value="AEV33933.1"/>
    <property type="molecule type" value="Genomic_DNA"/>
</dbReference>
<gene>
    <name evidence="3" type="ordered locus">Oweho_2976</name>
</gene>
<evidence type="ECO:0000259" key="1">
    <source>
        <dbReference type="Pfam" id="PF23571"/>
    </source>
</evidence>
<dbReference type="InterPro" id="IPR004993">
    <property type="entry name" value="GH3"/>
</dbReference>
<accession>G8R1Y3</accession>
<feature type="domain" description="GH3 C-terminal" evidence="2">
    <location>
        <begin position="384"/>
        <end position="494"/>
    </location>
</feature>
<dbReference type="HOGENOM" id="CLU_016249_4_0_10"/>
<dbReference type="GO" id="GO:0016881">
    <property type="term" value="F:acid-amino acid ligase activity"/>
    <property type="evidence" value="ECO:0007669"/>
    <property type="project" value="TreeGrafter"/>
</dbReference>
<evidence type="ECO:0000259" key="2">
    <source>
        <dbReference type="Pfam" id="PF23572"/>
    </source>
</evidence>
<dbReference type="PATRIC" id="fig|926562.3.peg.2993"/>
<dbReference type="GO" id="GO:0005737">
    <property type="term" value="C:cytoplasm"/>
    <property type="evidence" value="ECO:0007669"/>
    <property type="project" value="TreeGrafter"/>
</dbReference>
<dbReference type="KEGG" id="oho:Oweho_2976"/>
<dbReference type="Pfam" id="PF03321">
    <property type="entry name" value="GH3"/>
    <property type="match status" value="1"/>
</dbReference>
<dbReference type="OrthoDB" id="5678283at2"/>
<dbReference type="Proteomes" id="UP000005631">
    <property type="component" value="Chromosome"/>
</dbReference>
<evidence type="ECO:0000313" key="4">
    <source>
        <dbReference type="Proteomes" id="UP000005631"/>
    </source>
</evidence>
<dbReference type="InterPro" id="IPR055377">
    <property type="entry name" value="GH3_M"/>
</dbReference>
<protein>
    <submittedName>
        <fullName evidence="3">GH3 auxin-responsive promoter-binding protein</fullName>
    </submittedName>
</protein>
<organism evidence="3 4">
    <name type="scientific">Owenweeksia hongkongensis (strain DSM 17368 / CIP 108786 / JCM 12287 / NRRL B-23963 / UST20020801)</name>
    <dbReference type="NCBI Taxonomy" id="926562"/>
    <lineage>
        <taxon>Bacteria</taxon>
        <taxon>Pseudomonadati</taxon>
        <taxon>Bacteroidota</taxon>
        <taxon>Flavobacteriia</taxon>
        <taxon>Flavobacteriales</taxon>
        <taxon>Owenweeksiaceae</taxon>
        <taxon>Owenweeksia</taxon>
    </lineage>
</organism>
<dbReference type="InterPro" id="IPR055378">
    <property type="entry name" value="GH3_C"/>
</dbReference>
<reference evidence="3 4" key="1">
    <citation type="journal article" date="2012" name="Stand. Genomic Sci.">
        <title>Genome sequence of the orange-pigmented seawater bacterium Owenweeksia hongkongensis type strain (UST20020801(T)).</title>
        <authorList>
            <person name="Riedel T."/>
            <person name="Held B."/>
            <person name="Nolan M."/>
            <person name="Lucas S."/>
            <person name="Lapidus A."/>
            <person name="Tice H."/>
            <person name="Del Rio T.G."/>
            <person name="Cheng J.F."/>
            <person name="Han C."/>
            <person name="Tapia R."/>
            <person name="Goodwin L.A."/>
            <person name="Pitluck S."/>
            <person name="Liolios K."/>
            <person name="Mavromatis K."/>
            <person name="Pagani I."/>
            <person name="Ivanova N."/>
            <person name="Mikhailova N."/>
            <person name="Pati A."/>
            <person name="Chen A."/>
            <person name="Palaniappan K."/>
            <person name="Rohde M."/>
            <person name="Tindall B.J."/>
            <person name="Detter J.C."/>
            <person name="Goker M."/>
            <person name="Woyke T."/>
            <person name="Bristow J."/>
            <person name="Eisen J.A."/>
            <person name="Markowitz V."/>
            <person name="Hugenholtz P."/>
            <person name="Klenk H.P."/>
            <person name="Kyrpides N.C."/>
        </authorList>
    </citation>
    <scope>NUCLEOTIDE SEQUENCE</scope>
    <source>
        <strain evidence="4">DSM 17368 / JCM 12287 / NRRL B-23963</strain>
    </source>
</reference>
<sequence length="510" mass="58541">MKIDLVNSFISWRMKKRFHQIELFMKYPNEVQQEVLFTLLDTAKGTEWGKKYDFESITSYEEFKSRVPLHFYETLQPEVDRMRAGEQNITWPSEIRWFAKSSGTTDAKSKFIPVSQEAIEDCHFKGGKDLLSIYCNNNPETKIFSGMSLRLGGSSFINDHKNQSFYGDVSAIIIENLPFWVEMRTTPNNKISLMNEWESKIEAIANTTIQEDVSSLVGVPSWMLILARKVLEKTGATNLHEVWPNLEMYMHGGVNFNPYRKQFEEIIPQQNFSFVETYNASEGFFGIQDQANSEELLLMLDFGIFYEFIPMDKFCGEDSETIPLSEVEIGKNYAIVISTNAGLWRYILGDTVRFTSTLPYRIQVSGRTKHFINAFGEELIVENSESALHAACMATNAQVREYTAAPVYMSNNSNGAHEWLIEFTQTPSCSNTFNTVLDAKLKELNSDYEAKRHKDMALRPPVLHIARENLFYDWLKSKGKLGGQHKVPRLSNNRTHLEELLAMNSLQEVG</sequence>
<feature type="domain" description="GH3 middle" evidence="1">
    <location>
        <begin position="298"/>
        <end position="367"/>
    </location>
</feature>
<dbReference type="eggNOG" id="COG0318">
    <property type="taxonomic scope" value="Bacteria"/>
</dbReference>
<dbReference type="Pfam" id="PF23571">
    <property type="entry name" value="GH3_M"/>
    <property type="match status" value="1"/>
</dbReference>
<name>G8R1Y3_OWEHD</name>
<dbReference type="Pfam" id="PF23572">
    <property type="entry name" value="GH3_C"/>
    <property type="match status" value="1"/>
</dbReference>
<dbReference type="AlphaFoldDB" id="G8R1Y3"/>
<proteinExistence type="predicted"/>
<keyword evidence="4" id="KW-1185">Reference proteome</keyword>
<dbReference type="STRING" id="926562.Oweho_2976"/>
<evidence type="ECO:0000313" key="3">
    <source>
        <dbReference type="EMBL" id="AEV33933.1"/>
    </source>
</evidence>
<dbReference type="RefSeq" id="WP_014203282.1">
    <property type="nucleotide sequence ID" value="NC_016599.1"/>
</dbReference>
<dbReference type="PANTHER" id="PTHR31901">
    <property type="entry name" value="GH3 DOMAIN-CONTAINING PROTEIN"/>
    <property type="match status" value="1"/>
</dbReference>
<dbReference type="PANTHER" id="PTHR31901:SF9">
    <property type="entry name" value="GH3 DOMAIN-CONTAINING PROTEIN"/>
    <property type="match status" value="1"/>
</dbReference>